<proteinExistence type="predicted"/>
<accession>A0A292II79</accession>
<feature type="transmembrane region" description="Helical" evidence="1">
    <location>
        <begin position="664"/>
        <end position="686"/>
    </location>
</feature>
<dbReference type="KEGG" id="mamp:MAMA39_04710"/>
<keyword evidence="1" id="KW-0472">Membrane</keyword>
<sequence length="798" mass="90567">MKYPRKSKRNQFGLVLLGFLTALGSSSLVLFSHNSFNESRKQQHIWLANKITQSEVNNGQKSVHDPKSVELHDQNGSTLNFASSFIRLNNKQIYNEVKNVLETKSLLQIYNQYAIVEQSIELNEMFNHLSMVDTNDISKGIVVSNLSGKALWFDVDLIKNRLKPDSKSVNVPVNSTSVGANFNTKNSDGKETNESVVVSVEAKNDASNSYFLDITVTSINSLNKYHVDQIKTSAREFNAIEVVSSYAIGTNLFLGLNFFNIDQMTHTKKAIGSEMIFLRDGKFVPGGPSFFLHFTLTTMIFDAEHRSIYAQYRDIKDKSLRIWGFGTDKPDAFAQITAQVHHEFSSMTYVPGVGIAALNASKTTVELFKFAEQSLTTAPNFTAAVSFQNNLMRNGELKISDLVFNPSTKTFNLFYAPDNFTDGFIQWNLNATVNDDTWYTNFVPIHIDYEKLIKIKNQNSWLNVFASVYARQEISKAFADFLVLDGYYQWLRKQNQLHKDDRFVINYVVNDNLGEIKLTITGKPQAIENSITLLDTSVHGYRKVLPDNIVTNINRSSDLFNKTPSEVQTLLSDPLTTAQTKLEIFDLFGFAKEYAQLPFDVKINDTSVLGNINFQITFSTVHTTTQNSLISNHGEIITNQNDLTNSQASTLNFSDAFQISIERWFIPVVTILAIIVFAGIILGLWFSYGKRLYKRYVIGNQQRIMEEYDALEEVAIENEAFLKTSDLQLPVTISKSVPEAAFGARFREEIPYVKKRQDQQIDRRLTNSHNIDDFHTRLAKKRIHWQASLSLTKPVIKS</sequence>
<keyword evidence="3" id="KW-1185">Reference proteome</keyword>
<evidence type="ECO:0000313" key="3">
    <source>
        <dbReference type="Proteomes" id="UP000261764"/>
    </source>
</evidence>
<reference evidence="2 3" key="1">
    <citation type="journal article" date="2015" name="Clin. Infect. Dis.">
        <title>Genomic Investigations unmask Mycoplasma amphoriforme, a new respiratory pathogen.</title>
        <authorList>
            <person name="Gillespie S.H."/>
            <person name="Ling C.L."/>
            <person name="Oravcova K."/>
            <person name="Pinheiro M."/>
            <person name="Wells L."/>
            <person name="Bryant J.M."/>
            <person name="McHugh T.D."/>
            <person name="Bebear C."/>
            <person name="Webster D."/>
            <person name="Harris S.R."/>
            <person name="Seth-Smith H.M."/>
            <person name="Thomson N.R."/>
        </authorList>
    </citation>
    <scope>NUCLEOTIDE SEQUENCE [LARGE SCALE GENOMIC DNA]</scope>
    <source>
        <strain evidence="2 3">A39</strain>
    </source>
</reference>
<dbReference type="Proteomes" id="UP000261764">
    <property type="component" value="Chromosome I"/>
</dbReference>
<keyword evidence="1" id="KW-0812">Transmembrane</keyword>
<organism evidence="2 3">
    <name type="scientific">Mycoplasma amphoriforme A39</name>
    <dbReference type="NCBI Taxonomy" id="572419"/>
    <lineage>
        <taxon>Bacteria</taxon>
        <taxon>Bacillati</taxon>
        <taxon>Mycoplasmatota</taxon>
        <taxon>Mollicutes</taxon>
        <taxon>Mycoplasmataceae</taxon>
        <taxon>Mycoplasma</taxon>
    </lineage>
</organism>
<name>A0A292II79_9MOLU</name>
<dbReference type="AlphaFoldDB" id="A0A292II79"/>
<evidence type="ECO:0000313" key="2">
    <source>
        <dbReference type="EMBL" id="CDN40590.1"/>
    </source>
</evidence>
<gene>
    <name evidence="2" type="ORF">MAMA39_04710</name>
</gene>
<protein>
    <submittedName>
        <fullName evidence="2">Uncharacterized protein</fullName>
    </submittedName>
</protein>
<dbReference type="RefSeq" id="WP_343251214.1">
    <property type="nucleotide sequence ID" value="NZ_HG937516.1"/>
</dbReference>
<dbReference type="EMBL" id="HG937516">
    <property type="protein sequence ID" value="CDN40590.1"/>
    <property type="molecule type" value="Genomic_DNA"/>
</dbReference>
<keyword evidence="1" id="KW-1133">Transmembrane helix</keyword>
<evidence type="ECO:0000256" key="1">
    <source>
        <dbReference type="SAM" id="Phobius"/>
    </source>
</evidence>